<comment type="caution">
    <text evidence="1">The sequence shown here is derived from an EMBL/GenBank/DDBJ whole genome shotgun (WGS) entry which is preliminary data.</text>
</comment>
<evidence type="ECO:0000313" key="1">
    <source>
        <dbReference type="EMBL" id="KAJ3558965.1"/>
    </source>
</evidence>
<sequence length="507" mass="58528">MWVKGYQKYNGHLVLTKLTLLPPLLDPTSTIPPLASLSLYFSLASFRATPSLNHHCATQSLVLLTKLLVQLQQTQLKTIALGLHASLRQHLCSSARLGTAKTAFVELTLGLSKLKPFAFLLSNLAAPRASSTGWNLYNDCSLFKPCFSTRRLRELNRIDIWYLLQPITVHYARIVEALCGRPCDAHRIDDAAAPVDQWWITLGGNHTVLNEALQEIFSAPCSPDLHAHGVELPNTGAFITFICVPVGTFDPWRVFGLIAESLNKHIPSSRPKIHIFQWPIARSVWLSDQSSRDSLANRFRSKGFVHESAIILMTFDWGRDRGHSLEEYEKREVEVGRAFQGYPFLLERLESGSIEHCWELVQRVVGRLDRQLNGSNWADQDIIAQIKRDAKYWRVKWIQQDIDELYVELDKTPAGRLMRRRLKRASEDQSKYLKLVLALMDNEDLGEEERKRLEEKMEEEYALSRREFQRHFEIIREMEIPIGCYLREFYKLPPPIEPTPKKRFFFF</sequence>
<dbReference type="EMBL" id="JANIEX010001352">
    <property type="protein sequence ID" value="KAJ3558965.1"/>
    <property type="molecule type" value="Genomic_DNA"/>
</dbReference>
<name>A0AAD5YR05_9AGAR</name>
<proteinExistence type="predicted"/>
<organism evidence="1 2">
    <name type="scientific">Leucocoprinus birnbaumii</name>
    <dbReference type="NCBI Taxonomy" id="56174"/>
    <lineage>
        <taxon>Eukaryota</taxon>
        <taxon>Fungi</taxon>
        <taxon>Dikarya</taxon>
        <taxon>Basidiomycota</taxon>
        <taxon>Agaricomycotina</taxon>
        <taxon>Agaricomycetes</taxon>
        <taxon>Agaricomycetidae</taxon>
        <taxon>Agaricales</taxon>
        <taxon>Agaricineae</taxon>
        <taxon>Agaricaceae</taxon>
        <taxon>Leucocoprinus</taxon>
    </lineage>
</organism>
<evidence type="ECO:0000313" key="2">
    <source>
        <dbReference type="Proteomes" id="UP001213000"/>
    </source>
</evidence>
<reference evidence="1" key="1">
    <citation type="submission" date="2022-07" db="EMBL/GenBank/DDBJ databases">
        <title>Genome Sequence of Leucocoprinus birnbaumii.</title>
        <authorList>
            <person name="Buettner E."/>
        </authorList>
    </citation>
    <scope>NUCLEOTIDE SEQUENCE</scope>
    <source>
        <strain evidence="1">VT141</strain>
    </source>
</reference>
<keyword evidence="2" id="KW-1185">Reference proteome</keyword>
<dbReference type="Proteomes" id="UP001213000">
    <property type="component" value="Unassembled WGS sequence"/>
</dbReference>
<protein>
    <submittedName>
        <fullName evidence="1">Uncharacterized protein</fullName>
    </submittedName>
</protein>
<accession>A0AAD5YR05</accession>
<dbReference type="AlphaFoldDB" id="A0AAD5YR05"/>
<gene>
    <name evidence="1" type="ORF">NP233_g11383</name>
</gene>